<name>A0ABU8TJU4_9HYPH</name>
<evidence type="ECO:0000313" key="3">
    <source>
        <dbReference type="Proteomes" id="UP001385499"/>
    </source>
</evidence>
<evidence type="ECO:0000256" key="1">
    <source>
        <dbReference type="SAM" id="SignalP"/>
    </source>
</evidence>
<protein>
    <submittedName>
        <fullName evidence="2">DUF302 domain-containing protein</fullName>
    </submittedName>
</protein>
<organism evidence="2 3">
    <name type="scientific">Roseibium algae</name>
    <dbReference type="NCBI Taxonomy" id="3123038"/>
    <lineage>
        <taxon>Bacteria</taxon>
        <taxon>Pseudomonadati</taxon>
        <taxon>Pseudomonadota</taxon>
        <taxon>Alphaproteobacteria</taxon>
        <taxon>Hyphomicrobiales</taxon>
        <taxon>Stappiaceae</taxon>
        <taxon>Roseibium</taxon>
    </lineage>
</organism>
<keyword evidence="1" id="KW-0732">Signal</keyword>
<gene>
    <name evidence="2" type="ORF">V6575_08375</name>
</gene>
<evidence type="ECO:0000313" key="2">
    <source>
        <dbReference type="EMBL" id="MEJ8474103.1"/>
    </source>
</evidence>
<reference evidence="2 3" key="1">
    <citation type="submission" date="2024-02" db="EMBL/GenBank/DDBJ databases">
        <title>Roseibium algae sp. nov., isolated from marine alga (Grateloupia sp.), showing potential in myo-inositol conversion.</title>
        <authorList>
            <person name="Wang Y."/>
        </authorList>
    </citation>
    <scope>NUCLEOTIDE SEQUENCE [LARGE SCALE GENOMIC DNA]</scope>
    <source>
        <strain evidence="2 3">H3510</strain>
    </source>
</reference>
<proteinExistence type="predicted"/>
<dbReference type="Proteomes" id="UP001385499">
    <property type="component" value="Unassembled WGS sequence"/>
</dbReference>
<sequence length="167" mass="17515">MNSLIKASVVAASLSLWMAGVASAADLATDMVPDGVTAYKVVGDFDDVHFGLESAIVNRGLVIDHTSHVGEMLARTKDDVGGTKDIFVKAEALMFCSANLSRKVMEEDPSNIAFCPYVVFAYEAADNPGTTLVGFRQLPETGSDASKQAIGAVNALLDDIVTEAAGE</sequence>
<dbReference type="RefSeq" id="WP_340273808.1">
    <property type="nucleotide sequence ID" value="NZ_JBAKIA010000004.1"/>
</dbReference>
<comment type="caution">
    <text evidence="2">The sequence shown here is derived from an EMBL/GenBank/DDBJ whole genome shotgun (WGS) entry which is preliminary data.</text>
</comment>
<dbReference type="Gene3D" id="3.30.310.70">
    <property type="entry name" value="TT1751-like domain"/>
    <property type="match status" value="1"/>
</dbReference>
<dbReference type="InterPro" id="IPR035923">
    <property type="entry name" value="TT1751-like_sf"/>
</dbReference>
<feature type="chain" id="PRO_5045648893" evidence="1">
    <location>
        <begin position="25"/>
        <end position="167"/>
    </location>
</feature>
<keyword evidence="3" id="KW-1185">Reference proteome</keyword>
<dbReference type="SUPFAM" id="SSF103247">
    <property type="entry name" value="TT1751-like"/>
    <property type="match status" value="1"/>
</dbReference>
<feature type="signal peptide" evidence="1">
    <location>
        <begin position="1"/>
        <end position="24"/>
    </location>
</feature>
<accession>A0ABU8TJU4</accession>
<dbReference type="EMBL" id="JBAKIA010000004">
    <property type="protein sequence ID" value="MEJ8474103.1"/>
    <property type="molecule type" value="Genomic_DNA"/>
</dbReference>